<dbReference type="Proteomes" id="UP000030645">
    <property type="component" value="Unassembled WGS sequence"/>
</dbReference>
<keyword evidence="2" id="KW-1185">Reference proteome</keyword>
<accession>W9SEI3</accession>
<sequence>MIRKEEKEKTFGEGNDVVVLEAEAALAVAEAPADDVAGGVLPPPLRVATGDRFGVCPAFALRLFVEESRSLFVVAVSIIITTPRTRR</sequence>
<protein>
    <submittedName>
        <fullName evidence="1">Uncharacterized protein</fullName>
    </submittedName>
</protein>
<name>W9SEI3_9ROSA</name>
<gene>
    <name evidence="1" type="ORF">L484_000196</name>
</gene>
<evidence type="ECO:0000313" key="1">
    <source>
        <dbReference type="EMBL" id="EXC47043.1"/>
    </source>
</evidence>
<proteinExistence type="predicted"/>
<evidence type="ECO:0000313" key="2">
    <source>
        <dbReference type="Proteomes" id="UP000030645"/>
    </source>
</evidence>
<organism evidence="1 2">
    <name type="scientific">Morus notabilis</name>
    <dbReference type="NCBI Taxonomy" id="981085"/>
    <lineage>
        <taxon>Eukaryota</taxon>
        <taxon>Viridiplantae</taxon>
        <taxon>Streptophyta</taxon>
        <taxon>Embryophyta</taxon>
        <taxon>Tracheophyta</taxon>
        <taxon>Spermatophyta</taxon>
        <taxon>Magnoliopsida</taxon>
        <taxon>eudicotyledons</taxon>
        <taxon>Gunneridae</taxon>
        <taxon>Pentapetalae</taxon>
        <taxon>rosids</taxon>
        <taxon>fabids</taxon>
        <taxon>Rosales</taxon>
        <taxon>Moraceae</taxon>
        <taxon>Moreae</taxon>
        <taxon>Morus</taxon>
    </lineage>
</organism>
<dbReference type="EMBL" id="KE624281">
    <property type="protein sequence ID" value="EXC47043.1"/>
    <property type="molecule type" value="Genomic_DNA"/>
</dbReference>
<reference evidence="2" key="1">
    <citation type="submission" date="2013-01" db="EMBL/GenBank/DDBJ databases">
        <title>Draft Genome Sequence of a Mulberry Tree, Morus notabilis C.K. Schneid.</title>
        <authorList>
            <person name="He N."/>
            <person name="Zhao S."/>
        </authorList>
    </citation>
    <scope>NUCLEOTIDE SEQUENCE</scope>
</reference>
<dbReference type="AlphaFoldDB" id="W9SEI3"/>